<evidence type="ECO:0000313" key="1">
    <source>
        <dbReference type="EMBL" id="MCB8877102.1"/>
    </source>
</evidence>
<proteinExistence type="predicted"/>
<reference evidence="1" key="1">
    <citation type="journal article" date="2021" name="Microorganisms">
        <title>Acidisoma silvae sp. nov. and Acidisomacellulosilytica sp. nov., Two Acidophilic Bacteria Isolated from Decaying Wood, Hydrolyzing Cellulose and Producing Poly-3-hydroxybutyrate.</title>
        <authorList>
            <person name="Mieszkin S."/>
            <person name="Pouder E."/>
            <person name="Uroz S."/>
            <person name="Simon-Colin C."/>
            <person name="Alain K."/>
        </authorList>
    </citation>
    <scope>NUCLEOTIDE SEQUENCE</scope>
    <source>
        <strain evidence="1">HW T2.11</strain>
    </source>
</reference>
<dbReference type="RefSeq" id="WP_227322758.1">
    <property type="nucleotide sequence ID" value="NZ_JAESVB010000010.1"/>
</dbReference>
<comment type="caution">
    <text evidence="1">The sequence shown here is derived from an EMBL/GenBank/DDBJ whole genome shotgun (WGS) entry which is preliminary data.</text>
</comment>
<name>A0A963YU47_9PROT</name>
<accession>A0A963YU47</accession>
<dbReference type="AlphaFoldDB" id="A0A963YU47"/>
<gene>
    <name evidence="1" type="ORF">ASILVAE211_18045</name>
</gene>
<reference evidence="1" key="2">
    <citation type="submission" date="2021-01" db="EMBL/GenBank/DDBJ databases">
        <authorList>
            <person name="Mieszkin S."/>
            <person name="Pouder E."/>
            <person name="Alain K."/>
        </authorList>
    </citation>
    <scope>NUCLEOTIDE SEQUENCE</scope>
    <source>
        <strain evidence="1">HW T2.11</strain>
    </source>
</reference>
<keyword evidence="2" id="KW-1185">Reference proteome</keyword>
<evidence type="ECO:0000313" key="2">
    <source>
        <dbReference type="Proteomes" id="UP000708298"/>
    </source>
</evidence>
<sequence>MQKVAVYNYWTWIPGEGLGKVACRKRTLQQIDSLSGIAILVTREDVDEAELCSDRSYKPEKLHDTAALATAAPAPI</sequence>
<dbReference type="Proteomes" id="UP000708298">
    <property type="component" value="Unassembled WGS sequence"/>
</dbReference>
<protein>
    <submittedName>
        <fullName evidence="1">Uncharacterized protein</fullName>
    </submittedName>
</protein>
<organism evidence="1 2">
    <name type="scientific">Acidisoma silvae</name>
    <dbReference type="NCBI Taxonomy" id="2802396"/>
    <lineage>
        <taxon>Bacteria</taxon>
        <taxon>Pseudomonadati</taxon>
        <taxon>Pseudomonadota</taxon>
        <taxon>Alphaproteobacteria</taxon>
        <taxon>Acetobacterales</taxon>
        <taxon>Acidocellaceae</taxon>
        <taxon>Acidisoma</taxon>
    </lineage>
</organism>
<dbReference type="EMBL" id="JAESVB010000010">
    <property type="protein sequence ID" value="MCB8877102.1"/>
    <property type="molecule type" value="Genomic_DNA"/>
</dbReference>